<dbReference type="Pfam" id="PF01728">
    <property type="entry name" value="FtsJ"/>
    <property type="match status" value="1"/>
</dbReference>
<accession>A0A139BT39</accession>
<dbReference type="Proteomes" id="UP000070578">
    <property type="component" value="Unassembled WGS sequence"/>
</dbReference>
<evidence type="ECO:0000256" key="3">
    <source>
        <dbReference type="ARBA" id="ARBA00022603"/>
    </source>
</evidence>
<keyword evidence="5 7" id="KW-0949">S-adenosyl-L-methionine</keyword>
<dbReference type="Gene3D" id="3.30.70.2810">
    <property type="match status" value="1"/>
</dbReference>
<dbReference type="InterPro" id="IPR029063">
    <property type="entry name" value="SAM-dependent_MTases_sf"/>
</dbReference>
<dbReference type="GO" id="GO:0006364">
    <property type="term" value="P:rRNA processing"/>
    <property type="evidence" value="ECO:0007669"/>
    <property type="project" value="UniProtKB-KW"/>
</dbReference>
<reference evidence="11 12" key="1">
    <citation type="submission" date="2016-02" db="EMBL/GenBank/DDBJ databases">
        <authorList>
            <person name="Wen L."/>
            <person name="He K."/>
            <person name="Yang H."/>
        </authorList>
    </citation>
    <scope>NUCLEOTIDE SEQUENCE [LARGE SCALE GENOMIC DNA]</scope>
    <source>
        <strain evidence="11">ShG14-8</strain>
    </source>
</reference>
<feature type="domain" description="Ribosomal RNA methyltransferase FtsJ" evidence="8">
    <location>
        <begin position="196"/>
        <end position="289"/>
    </location>
</feature>
<evidence type="ECO:0000256" key="5">
    <source>
        <dbReference type="ARBA" id="ARBA00022691"/>
    </source>
</evidence>
<evidence type="ECO:0000259" key="8">
    <source>
        <dbReference type="Pfam" id="PF01728"/>
    </source>
</evidence>
<dbReference type="InterPro" id="IPR011224">
    <property type="entry name" value="rRNA_MeTrfase_M"/>
</dbReference>
<name>A0A139BT39_9PROT</name>
<dbReference type="PATRIC" id="fig|1796491.3.peg.1924"/>
<feature type="binding site" evidence="7">
    <location>
        <position position="286"/>
    </location>
    <ligand>
        <name>S-adenosyl-L-methionine</name>
        <dbReference type="ChEBI" id="CHEBI:59789"/>
    </ligand>
</feature>
<organism evidence="11 12">
    <name type="scientific">Candidatus Gallionella acididurans</name>
    <dbReference type="NCBI Taxonomy" id="1796491"/>
    <lineage>
        <taxon>Bacteria</taxon>
        <taxon>Pseudomonadati</taxon>
        <taxon>Pseudomonadota</taxon>
        <taxon>Betaproteobacteria</taxon>
        <taxon>Nitrosomonadales</taxon>
        <taxon>Gallionellaceae</taxon>
        <taxon>Gallionella</taxon>
    </lineage>
</organism>
<dbReference type="Pfam" id="PF21239">
    <property type="entry name" value="RLMM_N"/>
    <property type="match status" value="1"/>
</dbReference>
<evidence type="ECO:0000256" key="2">
    <source>
        <dbReference type="ARBA" id="ARBA00022552"/>
    </source>
</evidence>
<evidence type="ECO:0000313" key="12">
    <source>
        <dbReference type="Proteomes" id="UP000070578"/>
    </source>
</evidence>
<evidence type="ECO:0000259" key="9">
    <source>
        <dbReference type="Pfam" id="PF18125"/>
    </source>
</evidence>
<dbReference type="InterPro" id="IPR048646">
    <property type="entry name" value="RlmM_THUMP-like"/>
</dbReference>
<feature type="binding site" evidence="7">
    <location>
        <position position="250"/>
    </location>
    <ligand>
        <name>S-adenosyl-L-methionine</name>
        <dbReference type="ChEBI" id="CHEBI:59789"/>
    </ligand>
</feature>
<evidence type="ECO:0000256" key="4">
    <source>
        <dbReference type="ARBA" id="ARBA00022679"/>
    </source>
</evidence>
<feature type="domain" description="Ribosomal RNA large subunit methyltransferase M THUMP-like" evidence="10">
    <location>
        <begin position="96"/>
        <end position="173"/>
    </location>
</feature>
<evidence type="ECO:0000259" key="10">
    <source>
        <dbReference type="Pfam" id="PF21239"/>
    </source>
</evidence>
<feature type="domain" description="RlmM ferredoxin-like" evidence="9">
    <location>
        <begin position="22"/>
        <end position="83"/>
    </location>
</feature>
<keyword evidence="2" id="KW-0698">rRNA processing</keyword>
<comment type="caution">
    <text evidence="11">The sequence shown here is derived from an EMBL/GenBank/DDBJ whole genome shotgun (WGS) entry which is preliminary data.</text>
</comment>
<feature type="active site" description="Proton acceptor" evidence="6">
    <location>
        <position position="315"/>
    </location>
</feature>
<evidence type="ECO:0000256" key="7">
    <source>
        <dbReference type="PIRSR" id="PIRSR028774-2"/>
    </source>
</evidence>
<evidence type="ECO:0000313" key="11">
    <source>
        <dbReference type="EMBL" id="KXS32129.1"/>
    </source>
</evidence>
<dbReference type="EMBL" id="LSLI01000041">
    <property type="protein sequence ID" value="KXS32129.1"/>
    <property type="molecule type" value="Genomic_DNA"/>
</dbReference>
<evidence type="ECO:0000256" key="1">
    <source>
        <dbReference type="ARBA" id="ARBA00022490"/>
    </source>
</evidence>
<dbReference type="InterPro" id="IPR002877">
    <property type="entry name" value="RNA_MeTrfase_FtsJ_dom"/>
</dbReference>
<feature type="binding site" evidence="7">
    <location>
        <position position="270"/>
    </location>
    <ligand>
        <name>S-adenosyl-L-methionine</name>
        <dbReference type="ChEBI" id="CHEBI:59789"/>
    </ligand>
</feature>
<dbReference type="SUPFAM" id="SSF53335">
    <property type="entry name" value="S-adenosyl-L-methionine-dependent methyltransferases"/>
    <property type="match status" value="1"/>
</dbReference>
<proteinExistence type="predicted"/>
<keyword evidence="3 11" id="KW-0489">Methyltransferase</keyword>
<feature type="binding site" evidence="7">
    <location>
        <position position="198"/>
    </location>
    <ligand>
        <name>S-adenosyl-L-methionine</name>
        <dbReference type="ChEBI" id="CHEBI:59789"/>
    </ligand>
</feature>
<dbReference type="Gene3D" id="3.30.2300.20">
    <property type="match status" value="1"/>
</dbReference>
<dbReference type="AlphaFoldDB" id="A0A139BT39"/>
<dbReference type="GO" id="GO:0032259">
    <property type="term" value="P:methylation"/>
    <property type="evidence" value="ECO:0007669"/>
    <property type="project" value="UniProtKB-KW"/>
</dbReference>
<dbReference type="NCBIfam" id="NF008734">
    <property type="entry name" value="PRK11760.1"/>
    <property type="match status" value="1"/>
</dbReference>
<feature type="binding site" evidence="7">
    <location>
        <begin position="231"/>
        <end position="234"/>
    </location>
    <ligand>
        <name>S-adenosyl-L-methionine</name>
        <dbReference type="ChEBI" id="CHEBI:59789"/>
    </ligand>
</feature>
<dbReference type="InterPro" id="IPR040739">
    <property type="entry name" value="RlmM_FDX"/>
</dbReference>
<evidence type="ECO:0000256" key="6">
    <source>
        <dbReference type="PIRSR" id="PIRSR028774-1"/>
    </source>
</evidence>
<keyword evidence="4 11" id="KW-0808">Transferase</keyword>
<dbReference type="PANTHER" id="PTHR37524:SF2">
    <property type="entry name" value="RIBOSOMAL RNA METHYLTRANSFERASE FTSJ DOMAIN-CONTAINING PROTEIN"/>
    <property type="match status" value="1"/>
</dbReference>
<protein>
    <submittedName>
        <fullName evidence="11">Ribosomal RNA methyltransferase RrmJ/FtsJ</fullName>
    </submittedName>
</protein>
<reference evidence="11 12" key="2">
    <citation type="submission" date="2016-03" db="EMBL/GenBank/DDBJ databases">
        <title>New uncultured bacterium of the family Gallionellaceae from acid mine drainage: description and reconstruction of genome based on metagenomic analysis of microbial community.</title>
        <authorList>
            <person name="Kadnikov V."/>
            <person name="Ivasenko D."/>
            <person name="Beletsky A."/>
            <person name="Mardanov A."/>
            <person name="Danilova E."/>
            <person name="Pimenov N."/>
            <person name="Karnachuk O."/>
            <person name="Ravin N."/>
        </authorList>
    </citation>
    <scope>NUCLEOTIDE SEQUENCE [LARGE SCALE GENOMIC DNA]</scope>
    <source>
        <strain evidence="11">ShG14-8</strain>
    </source>
</reference>
<sequence>MQANEAKPRYAGTKKHSQIHWLLYCRPGFEQDCAQEALRQAKQQKPIIDTEQPAIIVDSGYVVVALNEQKLSWHELIFTRQLIRLHHSITALPERDRLTPILDAVAALPGTFGTLWLEAPDTNDGKLLATFTRRFQPLLETALREQGRLQDDPHATRLHVFFPDKNSVLIGTSDPRNSAEAIMGIVRQTMPDEAPSRSTMKLAEAIAVFMDRSEQTRLLRPGMQAVDLGAAPGGWTWQLVKRNIRVTAVDNGTMKGVLANHPLVQHLKQDGFKYAPRKAVDWLVCDMVDKPSKVATLIGSWFAAGWCKHAIFNLKLPMKQRVAALDSALGGIRKQLDDEGINYRMMAKQLYHDREEVTVFLTKTKG</sequence>
<keyword evidence="1" id="KW-0963">Cytoplasm</keyword>
<gene>
    <name evidence="11" type="ORF">AWT59_1757</name>
</gene>
<dbReference type="Gene3D" id="3.40.50.150">
    <property type="entry name" value="Vaccinia Virus protein VP39"/>
    <property type="match status" value="1"/>
</dbReference>
<dbReference type="GO" id="GO:0008168">
    <property type="term" value="F:methyltransferase activity"/>
    <property type="evidence" value="ECO:0007669"/>
    <property type="project" value="UniProtKB-KW"/>
</dbReference>
<dbReference type="PIRSF" id="PIRSF028774">
    <property type="entry name" value="UCP028774"/>
    <property type="match status" value="1"/>
</dbReference>
<dbReference type="Pfam" id="PF18125">
    <property type="entry name" value="RlmM_FDX"/>
    <property type="match status" value="1"/>
</dbReference>
<dbReference type="PANTHER" id="PTHR37524">
    <property type="entry name" value="RIBOSOMAL RNA LARGE SUBUNIT METHYLTRANSFERASE M"/>
    <property type="match status" value="1"/>
</dbReference>